<dbReference type="InterPro" id="IPR008333">
    <property type="entry name" value="Cbr1-like_FAD-bd_dom"/>
</dbReference>
<dbReference type="SUPFAM" id="SSF52343">
    <property type="entry name" value="Ferredoxin reductase-like, C-terminal NADP-linked domain"/>
    <property type="match status" value="1"/>
</dbReference>
<comment type="cofactor">
    <cofactor evidence="1">
        <name>FAD</name>
        <dbReference type="ChEBI" id="CHEBI:57692"/>
    </cofactor>
</comment>
<keyword evidence="6" id="KW-0503">Monooxygenase</keyword>
<evidence type="ECO:0000259" key="5">
    <source>
        <dbReference type="PROSITE" id="PS51384"/>
    </source>
</evidence>
<dbReference type="AlphaFoldDB" id="A0A0H5NDX1"/>
<protein>
    <submittedName>
        <fullName evidence="6">Toluene-4-monooxygenase electron transfer component</fullName>
    </submittedName>
</protein>
<keyword evidence="2" id="KW-0001">2Fe-2S</keyword>
<gene>
    <name evidence="6" type="primary">tmoF</name>
    <name evidence="6" type="ORF">ERS450000_00316</name>
</gene>
<dbReference type="InterPro" id="IPR017938">
    <property type="entry name" value="Riboflavin_synthase-like_b-brl"/>
</dbReference>
<sequence length="357" mass="38441">MRCSEQTAGVAAVPGDGLPVTVRTAAGAEFPCPEGDTVLRAALRAGVAAGYECNSGGCGTCKFVLRDGEVEQLDPNPPGLSERDRRKGKLLACRSVPRTDCVVDLPARGDWPAGHARPRRRTVVVTAVRELTHDLREITFLADDPADFLPGQFAMLAPETGAGAGAPRERAYSMSNLPNPHGLWQFQIKRVPGGRVSPQLVDRLGVGDRISLDGPYGHAHLRPTERDVVCIAGGSGLAPMVSIARGLAARPDAADRRLHFFYGGRREIDLCAGEFVDEVAARLRHAALAEAISEEPTAGWSGSRGFVHELVAAYDLPTLAEHEIYVAGPPVMTDAVVRHLVLERRVPAERVHFDRFF</sequence>
<proteinExistence type="predicted"/>
<dbReference type="PANTHER" id="PTHR47354:SF5">
    <property type="entry name" value="PROTEIN RFBI"/>
    <property type="match status" value="1"/>
</dbReference>
<dbReference type="InterPro" id="IPR050415">
    <property type="entry name" value="MRET"/>
</dbReference>
<dbReference type="InterPro" id="IPR006058">
    <property type="entry name" value="2Fe2S_fd_BS"/>
</dbReference>
<keyword evidence="6" id="KW-0560">Oxidoreductase</keyword>
<feature type="domain" description="FAD-binding FR-type" evidence="5">
    <location>
        <begin position="118"/>
        <end position="222"/>
    </location>
</feature>
<dbReference type="PRINTS" id="PR00410">
    <property type="entry name" value="PHEHYDRXLASE"/>
</dbReference>
<dbReference type="InterPro" id="IPR036010">
    <property type="entry name" value="2Fe-2S_ferredoxin-like_sf"/>
</dbReference>
<dbReference type="PROSITE" id="PS51384">
    <property type="entry name" value="FAD_FR"/>
    <property type="match status" value="1"/>
</dbReference>
<evidence type="ECO:0000256" key="1">
    <source>
        <dbReference type="ARBA" id="ARBA00001974"/>
    </source>
</evidence>
<dbReference type="Gene3D" id="3.40.50.80">
    <property type="entry name" value="Nucleotide-binding domain of ferredoxin-NADP reductase (FNR) module"/>
    <property type="match status" value="1"/>
</dbReference>
<dbReference type="CDD" id="cd06190">
    <property type="entry name" value="T4MO_e_transfer_like"/>
    <property type="match status" value="1"/>
</dbReference>
<keyword evidence="3" id="KW-0411">Iron-sulfur</keyword>
<dbReference type="Pfam" id="PF00970">
    <property type="entry name" value="FAD_binding_6"/>
    <property type="match status" value="1"/>
</dbReference>
<dbReference type="InterPro" id="IPR017927">
    <property type="entry name" value="FAD-bd_FR_type"/>
</dbReference>
<evidence type="ECO:0000259" key="4">
    <source>
        <dbReference type="PROSITE" id="PS51085"/>
    </source>
</evidence>
<dbReference type="Pfam" id="PF00111">
    <property type="entry name" value="Fer2"/>
    <property type="match status" value="1"/>
</dbReference>
<dbReference type="RefSeq" id="WP_082668549.1">
    <property type="nucleotide sequence ID" value="NZ_CP031418.1"/>
</dbReference>
<dbReference type="EMBL" id="LN868938">
    <property type="protein sequence ID" value="CRY73793.1"/>
    <property type="molecule type" value="Genomic_DNA"/>
</dbReference>
<keyword evidence="2" id="KW-0408">Iron</keyword>
<dbReference type="InterPro" id="IPR012675">
    <property type="entry name" value="Beta-grasp_dom_sf"/>
</dbReference>
<name>A0A0H5NDX1_NOCFR</name>
<evidence type="ECO:0000313" key="7">
    <source>
        <dbReference type="Proteomes" id="UP000057820"/>
    </source>
</evidence>
<dbReference type="PANTHER" id="PTHR47354">
    <property type="entry name" value="NADH OXIDOREDUCTASE HCR"/>
    <property type="match status" value="1"/>
</dbReference>
<dbReference type="SUPFAM" id="SSF54292">
    <property type="entry name" value="2Fe-2S ferredoxin-like"/>
    <property type="match status" value="1"/>
</dbReference>
<dbReference type="KEGG" id="nfr:ERS450000_00316"/>
<dbReference type="InterPro" id="IPR039261">
    <property type="entry name" value="FNR_nucleotide-bd"/>
</dbReference>
<accession>A0A0H5NDX1</accession>
<dbReference type="Gene3D" id="2.40.30.10">
    <property type="entry name" value="Translation factors"/>
    <property type="match status" value="1"/>
</dbReference>
<evidence type="ECO:0000256" key="3">
    <source>
        <dbReference type="ARBA" id="ARBA00023014"/>
    </source>
</evidence>
<dbReference type="InterPro" id="IPR001041">
    <property type="entry name" value="2Fe-2S_ferredoxin-type"/>
</dbReference>
<dbReference type="Pfam" id="PF00175">
    <property type="entry name" value="NAD_binding_1"/>
    <property type="match status" value="1"/>
</dbReference>
<dbReference type="GO" id="GO:0051537">
    <property type="term" value="F:2 iron, 2 sulfur cluster binding"/>
    <property type="evidence" value="ECO:0007669"/>
    <property type="project" value="UniProtKB-KW"/>
</dbReference>
<dbReference type="PROSITE" id="PS00197">
    <property type="entry name" value="2FE2S_FER_1"/>
    <property type="match status" value="1"/>
</dbReference>
<keyword evidence="2" id="KW-0479">Metal-binding</keyword>
<reference evidence="7" key="1">
    <citation type="submission" date="2015-03" db="EMBL/GenBank/DDBJ databases">
        <authorList>
            <consortium name="Pathogen Informatics"/>
        </authorList>
    </citation>
    <scope>NUCLEOTIDE SEQUENCE [LARGE SCALE GENOMIC DNA]</scope>
    <source>
        <strain evidence="7">NCTC11134</strain>
    </source>
</reference>
<dbReference type="InterPro" id="IPR001433">
    <property type="entry name" value="OxRdtase_FAD/NAD-bd"/>
</dbReference>
<organism evidence="6 7">
    <name type="scientific">Nocardia farcinica</name>
    <dbReference type="NCBI Taxonomy" id="37329"/>
    <lineage>
        <taxon>Bacteria</taxon>
        <taxon>Bacillati</taxon>
        <taxon>Actinomycetota</taxon>
        <taxon>Actinomycetes</taxon>
        <taxon>Mycobacteriales</taxon>
        <taxon>Nocardiaceae</taxon>
        <taxon>Nocardia</taxon>
    </lineage>
</organism>
<evidence type="ECO:0000313" key="6">
    <source>
        <dbReference type="EMBL" id="CRY73793.1"/>
    </source>
</evidence>
<dbReference type="SUPFAM" id="SSF63380">
    <property type="entry name" value="Riboflavin synthase domain-like"/>
    <property type="match status" value="1"/>
</dbReference>
<feature type="domain" description="2Fe-2S ferredoxin-type" evidence="4">
    <location>
        <begin position="18"/>
        <end position="109"/>
    </location>
</feature>
<dbReference type="PROSITE" id="PS51085">
    <property type="entry name" value="2FE2S_FER_2"/>
    <property type="match status" value="1"/>
</dbReference>
<dbReference type="Gene3D" id="3.10.20.30">
    <property type="match status" value="1"/>
</dbReference>
<evidence type="ECO:0000256" key="2">
    <source>
        <dbReference type="ARBA" id="ARBA00022714"/>
    </source>
</evidence>
<dbReference type="GO" id="GO:0004497">
    <property type="term" value="F:monooxygenase activity"/>
    <property type="evidence" value="ECO:0007669"/>
    <property type="project" value="UniProtKB-KW"/>
</dbReference>
<dbReference type="CDD" id="cd00207">
    <property type="entry name" value="fer2"/>
    <property type="match status" value="1"/>
</dbReference>
<dbReference type="Proteomes" id="UP000057820">
    <property type="component" value="Chromosome 1"/>
</dbReference>